<protein>
    <submittedName>
        <fullName evidence="1">Uncharacterized protein</fullName>
    </submittedName>
</protein>
<accession>Q8KBB4</accession>
<evidence type="ECO:0000313" key="2">
    <source>
        <dbReference type="Proteomes" id="UP000001007"/>
    </source>
</evidence>
<dbReference type="KEGG" id="cte:CT1875"/>
<dbReference type="STRING" id="194439.CT1875"/>
<keyword evidence="2" id="KW-1185">Reference proteome</keyword>
<reference evidence="1 2" key="1">
    <citation type="journal article" date="2002" name="Proc. Natl. Acad. Sci. U.S.A.">
        <title>The complete genome sequence of Chlorobium tepidum TLS, a photosynthetic, anaerobic, green-sulfur bacterium.</title>
        <authorList>
            <person name="Eisen J.A."/>
            <person name="Nelson K.E."/>
            <person name="Paulsen I.T."/>
            <person name="Heidelberg J.F."/>
            <person name="Wu M."/>
            <person name="Dodson R.J."/>
            <person name="Deboy R."/>
            <person name="Gwinn M.L."/>
            <person name="Nelson W.C."/>
            <person name="Haft D.H."/>
            <person name="Hickey E.K."/>
            <person name="Peterson J.D."/>
            <person name="Durkin A.S."/>
            <person name="Kolonay J.L."/>
            <person name="Yang F."/>
            <person name="Holt I."/>
            <person name="Umayam L.A."/>
            <person name="Mason T."/>
            <person name="Brenner M."/>
            <person name="Shea T.P."/>
            <person name="Parksey D."/>
            <person name="Nierman W.C."/>
            <person name="Feldblyum T.V."/>
            <person name="Hansen C.L."/>
            <person name="Craven M.B."/>
            <person name="Radune D."/>
            <person name="Vamathevan J."/>
            <person name="Khouri H."/>
            <person name="White O."/>
            <person name="Gruber T.M."/>
            <person name="Ketchum K.A."/>
            <person name="Venter J.C."/>
            <person name="Tettelin H."/>
            <person name="Bryant D.A."/>
            <person name="Fraser C.M."/>
        </authorList>
    </citation>
    <scope>NUCLEOTIDE SEQUENCE [LARGE SCALE GENOMIC DNA]</scope>
    <source>
        <strain evidence="2">ATCC 49652 / DSM 12025 / NBRC 103806 / TLS</strain>
    </source>
</reference>
<dbReference type="EnsemblBacteria" id="AAM73094">
    <property type="protein sequence ID" value="AAM73094"/>
    <property type="gene ID" value="CT1875"/>
</dbReference>
<dbReference type="EMBL" id="AE006470">
    <property type="protein sequence ID" value="AAM73094.1"/>
    <property type="molecule type" value="Genomic_DNA"/>
</dbReference>
<sequence length="72" mass="8084">MLDHIGAHLAEAYKAYLHMKSPFLGVVTPFVDYWFRPPVNNPKTSATETSNQTLHLVCHVILNEVKNPVPGK</sequence>
<gene>
    <name evidence="1" type="ordered locus">CT1875</name>
</gene>
<name>Q8KBB4_CHLTE</name>
<dbReference type="Proteomes" id="UP000001007">
    <property type="component" value="Chromosome"/>
</dbReference>
<evidence type="ECO:0000313" key="1">
    <source>
        <dbReference type="EMBL" id="AAM73094.1"/>
    </source>
</evidence>
<proteinExistence type="predicted"/>
<organism evidence="1 2">
    <name type="scientific">Chlorobaculum tepidum (strain ATCC 49652 / DSM 12025 / NBRC 103806 / TLS)</name>
    <name type="common">Chlorobium tepidum</name>
    <dbReference type="NCBI Taxonomy" id="194439"/>
    <lineage>
        <taxon>Bacteria</taxon>
        <taxon>Pseudomonadati</taxon>
        <taxon>Chlorobiota</taxon>
        <taxon>Chlorobiia</taxon>
        <taxon>Chlorobiales</taxon>
        <taxon>Chlorobiaceae</taxon>
        <taxon>Chlorobaculum</taxon>
    </lineage>
</organism>
<dbReference type="HOGENOM" id="CLU_2715072_0_0_10"/>
<dbReference type="AlphaFoldDB" id="Q8KBB4"/>